<protein>
    <submittedName>
        <fullName evidence="2">Alcohol dehydrogenase 5 (class III), chi polypeptide</fullName>
    </submittedName>
</protein>
<dbReference type="Proteomes" id="UP000000589">
    <property type="component" value="Chromosome 3"/>
</dbReference>
<reference evidence="2 4" key="1">
    <citation type="journal article" date="2009" name="PLoS Biol.">
        <title>Lineage-specific biology revealed by a finished genome assembly of the mouse.</title>
        <authorList>
            <consortium name="Mouse Genome Sequencing Consortium"/>
            <person name="Church D.M."/>
            <person name="Goodstadt L."/>
            <person name="Hillier L.W."/>
            <person name="Zody M.C."/>
            <person name="Goldstein S."/>
            <person name="She X."/>
            <person name="Bult C.J."/>
            <person name="Agarwala R."/>
            <person name="Cherry J.L."/>
            <person name="DiCuccio M."/>
            <person name="Hlavina W."/>
            <person name="Kapustin Y."/>
            <person name="Meric P."/>
            <person name="Maglott D."/>
            <person name="Birtle Z."/>
            <person name="Marques A.C."/>
            <person name="Graves T."/>
            <person name="Zhou S."/>
            <person name="Teague B."/>
            <person name="Potamousis K."/>
            <person name="Churas C."/>
            <person name="Place M."/>
            <person name="Herschleb J."/>
            <person name="Runnheim R."/>
            <person name="Forrest D."/>
            <person name="Amos-Landgraf J."/>
            <person name="Schwartz D.C."/>
            <person name="Cheng Z."/>
            <person name="Lindblad-Toh K."/>
            <person name="Eichler E.E."/>
            <person name="Ponting C.P."/>
        </authorList>
    </citation>
    <scope>NUCLEOTIDE SEQUENCE [LARGE SCALE GENOMIC DNA]</scope>
    <source>
        <strain evidence="2 4">C57BL/6J</strain>
    </source>
</reference>
<dbReference type="VEuPathDB" id="HostDB:ENSMUSG00000028138"/>
<dbReference type="MGI" id="MGI:87929">
    <property type="gene designation" value="Adh5"/>
</dbReference>
<evidence type="ECO:0000313" key="3">
    <source>
        <dbReference type="MGI" id="MGI:87929"/>
    </source>
</evidence>
<dbReference type="AGR" id="MGI:87929"/>
<reference evidence="2" key="4">
    <citation type="submission" date="2025-09" db="UniProtKB">
        <authorList>
            <consortium name="Ensembl"/>
        </authorList>
    </citation>
    <scope>IDENTIFICATION</scope>
    <source>
        <strain evidence="2">C57BL/6J</strain>
    </source>
</reference>
<accession>A0A0G2JDX2</accession>
<dbReference type="ExpressionAtlas" id="A0A0G2JDX2">
    <property type="expression patterns" value="baseline and differential"/>
</dbReference>
<proteinExistence type="predicted"/>
<dbReference type="GeneTree" id="ENSGT00940000155196"/>
<sequence length="61" mass="6698">MANQVWRRAVGRSRGGERPGGPLPPAGEGERSRSEGMEALFRRRAWRAALLSALLRRSPVG</sequence>
<organism evidence="2 4">
    <name type="scientific">Mus musculus</name>
    <name type="common">Mouse</name>
    <dbReference type="NCBI Taxonomy" id="10090"/>
    <lineage>
        <taxon>Eukaryota</taxon>
        <taxon>Metazoa</taxon>
        <taxon>Chordata</taxon>
        <taxon>Craniata</taxon>
        <taxon>Vertebrata</taxon>
        <taxon>Euteleostomi</taxon>
        <taxon>Mammalia</taxon>
        <taxon>Eutheria</taxon>
        <taxon>Euarchontoglires</taxon>
        <taxon>Glires</taxon>
        <taxon>Rodentia</taxon>
        <taxon>Myomorpha</taxon>
        <taxon>Muroidea</taxon>
        <taxon>Muridae</taxon>
        <taxon>Murinae</taxon>
        <taxon>Mus</taxon>
        <taxon>Mus</taxon>
    </lineage>
</organism>
<dbReference type="Bgee" id="ENSMUSG00000028138">
    <property type="expression patterns" value="Expressed in floor plate of midbrain and 279 other cell types or tissues"/>
</dbReference>
<feature type="region of interest" description="Disordered" evidence="1">
    <location>
        <begin position="1"/>
        <end position="35"/>
    </location>
</feature>
<dbReference type="AlphaFoldDB" id="A0A0G2JDX2"/>
<gene>
    <name evidence="2 3" type="primary">Adh5</name>
</gene>
<keyword evidence="4" id="KW-1185">Reference proteome</keyword>
<evidence type="ECO:0000313" key="4">
    <source>
        <dbReference type="Proteomes" id="UP000000589"/>
    </source>
</evidence>
<dbReference type="Ensembl" id="ENSMUST00000160201.2">
    <property type="protein sequence ID" value="ENSMUSP00000142541.2"/>
    <property type="gene ID" value="ENSMUSG00000028138.9"/>
</dbReference>
<evidence type="ECO:0000313" key="2">
    <source>
        <dbReference type="Ensembl" id="ENSMUSP00000142541.2"/>
    </source>
</evidence>
<reference evidence="2 4" key="2">
    <citation type="journal article" date="2011" name="PLoS Biol.">
        <title>Modernizing reference genome assemblies.</title>
        <authorList>
            <person name="Church D.M."/>
            <person name="Schneider V.A."/>
            <person name="Graves T."/>
            <person name="Auger K."/>
            <person name="Cunningham F."/>
            <person name="Bouk N."/>
            <person name="Chen H.C."/>
            <person name="Agarwala R."/>
            <person name="McLaren W.M."/>
            <person name="Ritchie G.R."/>
            <person name="Albracht D."/>
            <person name="Kremitzki M."/>
            <person name="Rock S."/>
            <person name="Kotkiewicz H."/>
            <person name="Kremitzki C."/>
            <person name="Wollam A."/>
            <person name="Trani L."/>
            <person name="Fulton L."/>
            <person name="Fulton R."/>
            <person name="Matthews L."/>
            <person name="Whitehead S."/>
            <person name="Chow W."/>
            <person name="Torrance J."/>
            <person name="Dunn M."/>
            <person name="Harden G."/>
            <person name="Threadgold G."/>
            <person name="Wood J."/>
            <person name="Collins J."/>
            <person name="Heath P."/>
            <person name="Griffiths G."/>
            <person name="Pelan S."/>
            <person name="Grafham D."/>
            <person name="Eichler E.E."/>
            <person name="Weinstock G."/>
            <person name="Mardis E.R."/>
            <person name="Wilson R.K."/>
            <person name="Howe K."/>
            <person name="Flicek P."/>
            <person name="Hubbard T."/>
        </authorList>
    </citation>
    <scope>NUCLEOTIDE SEQUENCE [LARGE SCALE GENOMIC DNA]</scope>
    <source>
        <strain evidence="2 4">C57BL/6J</strain>
    </source>
</reference>
<evidence type="ECO:0000256" key="1">
    <source>
        <dbReference type="SAM" id="MobiDB-lite"/>
    </source>
</evidence>
<dbReference type="Antibodypedia" id="25845">
    <property type="antibodies" value="452 antibodies from 37 providers"/>
</dbReference>
<name>A0A0G2JDX2_MOUSE</name>
<reference evidence="2" key="3">
    <citation type="submission" date="2025-08" db="UniProtKB">
        <authorList>
            <consortium name="Ensembl"/>
        </authorList>
    </citation>
    <scope>IDENTIFICATION</scope>
    <source>
        <strain evidence="2">C57BL/6J</strain>
    </source>
</reference>